<dbReference type="RefSeq" id="WP_146186120.1">
    <property type="nucleotide sequence ID" value="NZ_OMKW01000001.1"/>
</dbReference>
<sequence length="199" mass="20664">MANYSLRMIGIVAGVAVLATVLLLGGARFLGSSNGPAAPLPAPGVAAPVDGDALMDASYNVTIAVLQEIYAAFAETSETAIYDGLAGVAVGDALSALYLERAGALARGGLPDQVVHELQLLGGTWDFENGALRADIRWAVLGEVGHAEHTHMRGNAYSAVLLISATETAWRLSEFELTDVDRSDNGTLTTIEPLGTVTQ</sequence>
<gene>
    <name evidence="1" type="ORF">POI8812_00986</name>
</gene>
<name>A0A2R8A8Y5_9RHOB</name>
<organism evidence="1 2">
    <name type="scientific">Pontivivens insulae</name>
    <dbReference type="NCBI Taxonomy" id="1639689"/>
    <lineage>
        <taxon>Bacteria</taxon>
        <taxon>Pseudomonadati</taxon>
        <taxon>Pseudomonadota</taxon>
        <taxon>Alphaproteobacteria</taxon>
        <taxon>Rhodobacterales</taxon>
        <taxon>Paracoccaceae</taxon>
        <taxon>Pontivivens</taxon>
    </lineage>
</organism>
<proteinExistence type="predicted"/>
<accession>A0A2R8A8Y5</accession>
<evidence type="ECO:0000313" key="2">
    <source>
        <dbReference type="Proteomes" id="UP000244932"/>
    </source>
</evidence>
<reference evidence="1 2" key="1">
    <citation type="submission" date="2018-03" db="EMBL/GenBank/DDBJ databases">
        <authorList>
            <person name="Keele B.F."/>
        </authorList>
    </citation>
    <scope>NUCLEOTIDE SEQUENCE [LARGE SCALE GENOMIC DNA]</scope>
    <source>
        <strain evidence="1 2">CeCT 8812</strain>
    </source>
</reference>
<dbReference type="AlphaFoldDB" id="A0A2R8A8Y5"/>
<dbReference type="OrthoDB" id="7650670at2"/>
<dbReference type="EMBL" id="OMKW01000001">
    <property type="protein sequence ID" value="SPF28683.1"/>
    <property type="molecule type" value="Genomic_DNA"/>
</dbReference>
<keyword evidence="2" id="KW-1185">Reference proteome</keyword>
<evidence type="ECO:0008006" key="3">
    <source>
        <dbReference type="Google" id="ProtNLM"/>
    </source>
</evidence>
<protein>
    <recommendedName>
        <fullName evidence="3">SnoaL-like domain-containing protein</fullName>
    </recommendedName>
</protein>
<dbReference type="Proteomes" id="UP000244932">
    <property type="component" value="Unassembled WGS sequence"/>
</dbReference>
<evidence type="ECO:0000313" key="1">
    <source>
        <dbReference type="EMBL" id="SPF28683.1"/>
    </source>
</evidence>